<evidence type="ECO:0000313" key="2">
    <source>
        <dbReference type="Proteomes" id="UP000026922"/>
    </source>
</evidence>
<dbReference type="AlphaFoldDB" id="A0A061JIE0"/>
<dbReference type="EMBL" id="ARPM03000149">
    <property type="protein sequence ID" value="ETZ04789.1"/>
    <property type="molecule type" value="Genomic_DNA"/>
</dbReference>
<keyword evidence="2" id="KW-1185">Reference proteome</keyword>
<evidence type="ECO:0000313" key="1">
    <source>
        <dbReference type="EMBL" id="ETZ04789.1"/>
    </source>
</evidence>
<reference evidence="1 2" key="1">
    <citation type="journal article" date="2013" name="Genome Announc.">
        <title>Draft Genome Sequence of Holospora undulata Strain HU1, a Micronucleus-Specific Symbiont of the Ciliate Paramecium caudatum.</title>
        <authorList>
            <person name="Dohra H."/>
            <person name="Suzuki H."/>
            <person name="Suzuki T."/>
            <person name="Tanaka K."/>
            <person name="Fujishima M."/>
        </authorList>
    </citation>
    <scope>NUCLEOTIDE SEQUENCE [LARGE SCALE GENOMIC DNA]</scope>
    <source>
        <strain evidence="1 2">HU1</strain>
    </source>
</reference>
<proteinExistence type="predicted"/>
<sequence>MMTYSVNFRRRVLEIKEEGELSFDDVCIILQLGSQAL</sequence>
<dbReference type="Proteomes" id="UP000026922">
    <property type="component" value="Unassembled WGS sequence"/>
</dbReference>
<comment type="caution">
    <text evidence="1">The sequence shown here is derived from an EMBL/GenBank/DDBJ whole genome shotgun (WGS) entry which is preliminary data.</text>
</comment>
<organism evidence="1 2">
    <name type="scientific">Holospora undulata HU1</name>
    <dbReference type="NCBI Taxonomy" id="1321371"/>
    <lineage>
        <taxon>Bacteria</taxon>
        <taxon>Pseudomonadati</taxon>
        <taxon>Pseudomonadota</taxon>
        <taxon>Alphaproteobacteria</taxon>
        <taxon>Holosporales</taxon>
        <taxon>Holosporaceae</taxon>
        <taxon>Holospora</taxon>
    </lineage>
</organism>
<accession>A0A061JIE0</accession>
<protein>
    <submittedName>
        <fullName evidence="1">Uncharacterized protein</fullName>
    </submittedName>
</protein>
<name>A0A061JIE0_9PROT</name>
<gene>
    <name evidence="1" type="ORF">K737_300792</name>
</gene>